<evidence type="ECO:0000256" key="2">
    <source>
        <dbReference type="ARBA" id="ARBA00022741"/>
    </source>
</evidence>
<accession>A0A075V3N4</accession>
<dbReference type="STRING" id="208439.AJAP_23050"/>
<dbReference type="HOGENOM" id="CLU_016564_0_0_11"/>
<dbReference type="InterPro" id="IPR054472">
    <property type="entry name" value="WHD"/>
</dbReference>
<dbReference type="Gene3D" id="3.40.50.300">
    <property type="entry name" value="P-loop containing nucleotide triphosphate hydrolases"/>
    <property type="match status" value="1"/>
</dbReference>
<dbReference type="EMBL" id="CP008953">
    <property type="protein sequence ID" value="AIG77465.1"/>
    <property type="molecule type" value="Genomic_DNA"/>
</dbReference>
<keyword evidence="6" id="KW-1185">Reference proteome</keyword>
<dbReference type="InterPro" id="IPR027417">
    <property type="entry name" value="P-loop_NTPase"/>
</dbReference>
<dbReference type="GO" id="GO:0005524">
    <property type="term" value="F:ATP binding"/>
    <property type="evidence" value="ECO:0007669"/>
    <property type="project" value="UniProtKB-KW"/>
</dbReference>
<dbReference type="GO" id="GO:0016887">
    <property type="term" value="F:ATP hydrolysis activity"/>
    <property type="evidence" value="ECO:0007669"/>
    <property type="project" value="InterPro"/>
</dbReference>
<dbReference type="Pfam" id="PF00004">
    <property type="entry name" value="AAA"/>
    <property type="match status" value="1"/>
</dbReference>
<evidence type="ECO:0000259" key="4">
    <source>
        <dbReference type="SMART" id="SM00382"/>
    </source>
</evidence>
<reference evidence="5 6" key="1">
    <citation type="journal article" date="2014" name="J. Biotechnol.">
        <title>Complete genome sequence of the actinobacterium Amycolatopsis japonica MG417-CF17(T) (=DSM 44213T) producing (S,S)-N,N'-ethylenediaminedisuccinic acid.</title>
        <authorList>
            <person name="Stegmann E."/>
            <person name="Albersmeier A."/>
            <person name="Spohn M."/>
            <person name="Gert H."/>
            <person name="Weber T."/>
            <person name="Wohlleben W."/>
            <person name="Kalinowski J."/>
            <person name="Ruckert C."/>
        </authorList>
    </citation>
    <scope>NUCLEOTIDE SEQUENCE [LARGE SCALE GENOMIC DNA]</scope>
    <source>
        <strain evidence="6">MG417-CF17 (DSM 44213)</strain>
    </source>
</reference>
<dbReference type="Pfam" id="PF22977">
    <property type="entry name" value="WHD"/>
    <property type="match status" value="1"/>
</dbReference>
<keyword evidence="2" id="KW-0547">Nucleotide-binding</keyword>
<proteinExistence type="inferred from homology"/>
<keyword evidence="3" id="KW-0067">ATP-binding</keyword>
<evidence type="ECO:0000256" key="1">
    <source>
        <dbReference type="ARBA" id="ARBA00006914"/>
    </source>
</evidence>
<comment type="similarity">
    <text evidence="1">Belongs to the AAA ATPase family.</text>
</comment>
<sequence length="662" mass="71351">MSLEYLFERLARLEQRIRDAVESRRAADPNPDDPFRGLYLSNETIDALLEGHREPFPPFTDSVPGGRLYPLAERAGLTSVDVELLLVALAPDLDSRFEQFYGYLNDDVTRRRATAGLALRLCGVPEASAAGRARLDADAPLVTCGLLTMEDEERPFLSRTLRVPDRVVNHLLGDDRLAPELAGCAHLGTRGTDVAGADRLIRAIRGQVGLVYLREHPGGGAEELGVAALTGAGHPALVVDAARWQAESRHGELTGSLVREALLRGAGLVLGPVDDSPRLEKLAHPAVPFVVHGTGAWDPRWSAIPPLQLDAFPLSAASRVDLWRSHLDGGLAPDVDPGEATAHFVLGPGQIARAAKAASVTALADGGPVRTSHLRAGARSQNAAGLQRLARRIEPVVGWSDLVLPAGVLSLLDELAARARYRDQVLDEWRMRPGGGRGRGVTGLFAGDSGTGKTMSAEVIAASLGLDLYTVNLATVVDKYVGETEKNLERIFTEAAGVNGVLLFDEADAIFGKRSEVRDAHDRYANIESAYLLQRMETFDGIAVLATNLRANLDEAFTRRLDVIVDFPLPDVELRRQLWDRCLGARMPRADDLDLGFLAEAFELAGGHIRSAAVTGAYLAAEAGRPVAMTDLVGAVAREYRKLGRLCLDREFGPYLAMVTDG</sequence>
<dbReference type="RefSeq" id="WP_038515075.1">
    <property type="nucleotide sequence ID" value="NZ_CP008953.1"/>
</dbReference>
<dbReference type="KEGG" id="aja:AJAP_23050"/>
<dbReference type="eggNOG" id="COG0464">
    <property type="taxonomic scope" value="Bacteria"/>
</dbReference>
<dbReference type="SUPFAM" id="SSF52540">
    <property type="entry name" value="P-loop containing nucleoside triphosphate hydrolases"/>
    <property type="match status" value="1"/>
</dbReference>
<dbReference type="Proteomes" id="UP000028492">
    <property type="component" value="Chromosome"/>
</dbReference>
<dbReference type="InterPro" id="IPR003593">
    <property type="entry name" value="AAA+_ATPase"/>
</dbReference>
<name>A0A075V3N4_9PSEU</name>
<dbReference type="AlphaFoldDB" id="A0A075V3N4"/>
<dbReference type="SMART" id="SM00382">
    <property type="entry name" value="AAA"/>
    <property type="match status" value="1"/>
</dbReference>
<feature type="domain" description="AAA+ ATPase" evidence="4">
    <location>
        <begin position="439"/>
        <end position="571"/>
    </location>
</feature>
<dbReference type="CDD" id="cd19481">
    <property type="entry name" value="RecA-like_protease"/>
    <property type="match status" value="1"/>
</dbReference>
<organism evidence="5 6">
    <name type="scientific">Amycolatopsis japonica</name>
    <dbReference type="NCBI Taxonomy" id="208439"/>
    <lineage>
        <taxon>Bacteria</taxon>
        <taxon>Bacillati</taxon>
        <taxon>Actinomycetota</taxon>
        <taxon>Actinomycetes</taxon>
        <taxon>Pseudonocardiales</taxon>
        <taxon>Pseudonocardiaceae</taxon>
        <taxon>Amycolatopsis</taxon>
        <taxon>Amycolatopsis japonica group</taxon>
    </lineage>
</organism>
<gene>
    <name evidence="5" type="ORF">AJAP_23050</name>
</gene>
<dbReference type="InterPro" id="IPR050221">
    <property type="entry name" value="26S_Proteasome_ATPase"/>
</dbReference>
<evidence type="ECO:0000313" key="5">
    <source>
        <dbReference type="EMBL" id="AIG77465.1"/>
    </source>
</evidence>
<evidence type="ECO:0000313" key="6">
    <source>
        <dbReference type="Proteomes" id="UP000028492"/>
    </source>
</evidence>
<evidence type="ECO:0000256" key="3">
    <source>
        <dbReference type="ARBA" id="ARBA00022840"/>
    </source>
</evidence>
<dbReference type="InterPro" id="IPR003959">
    <property type="entry name" value="ATPase_AAA_core"/>
</dbReference>
<protein>
    <submittedName>
        <fullName evidence="5">ATPase</fullName>
    </submittedName>
</protein>
<dbReference type="PANTHER" id="PTHR23073">
    <property type="entry name" value="26S PROTEASOME REGULATORY SUBUNIT"/>
    <property type="match status" value="1"/>
</dbReference>